<dbReference type="OrthoDB" id="3255758at2759"/>
<reference evidence="2" key="1">
    <citation type="submission" date="2016-06" db="EMBL/GenBank/DDBJ databases">
        <title>Draft Genome sequence of the fungus Inonotus baumii.</title>
        <authorList>
            <person name="Zhu H."/>
            <person name="Lin W."/>
        </authorList>
    </citation>
    <scope>NUCLEOTIDE SEQUENCE</scope>
    <source>
        <strain evidence="2">821</strain>
    </source>
</reference>
<dbReference type="Proteomes" id="UP000757232">
    <property type="component" value="Unassembled WGS sequence"/>
</dbReference>
<keyword evidence="3" id="KW-1185">Reference proteome</keyword>
<organism evidence="2 3">
    <name type="scientific">Sanghuangporus baumii</name>
    <name type="common">Phellinus baumii</name>
    <dbReference type="NCBI Taxonomy" id="108892"/>
    <lineage>
        <taxon>Eukaryota</taxon>
        <taxon>Fungi</taxon>
        <taxon>Dikarya</taxon>
        <taxon>Basidiomycota</taxon>
        <taxon>Agaricomycotina</taxon>
        <taxon>Agaricomycetes</taxon>
        <taxon>Hymenochaetales</taxon>
        <taxon>Hymenochaetaceae</taxon>
        <taxon>Sanghuangporus</taxon>
    </lineage>
</organism>
<feature type="domain" description="Myb/SANT-like" evidence="1">
    <location>
        <begin position="8"/>
        <end position="106"/>
    </location>
</feature>
<dbReference type="EMBL" id="LNZH02000188">
    <property type="protein sequence ID" value="OCB87770.1"/>
    <property type="molecule type" value="Genomic_DNA"/>
</dbReference>
<gene>
    <name evidence="2" type="ORF">A7U60_g5093</name>
</gene>
<dbReference type="AlphaFoldDB" id="A0A9Q5HXP9"/>
<comment type="caution">
    <text evidence="2">The sequence shown here is derived from an EMBL/GenBank/DDBJ whole genome shotgun (WGS) entry which is preliminary data.</text>
</comment>
<accession>A0A9Q5HXP9</accession>
<evidence type="ECO:0000313" key="2">
    <source>
        <dbReference type="EMBL" id="OCB87770.1"/>
    </source>
</evidence>
<dbReference type="PANTHER" id="PTHR47072">
    <property type="match status" value="1"/>
</dbReference>
<proteinExistence type="predicted"/>
<protein>
    <recommendedName>
        <fullName evidence="1">Myb/SANT-like domain-containing protein</fullName>
    </recommendedName>
</protein>
<name>A0A9Q5HXP9_SANBA</name>
<dbReference type="InterPro" id="IPR024752">
    <property type="entry name" value="Myb/SANT-like_dom"/>
</dbReference>
<evidence type="ECO:0000313" key="3">
    <source>
        <dbReference type="Proteomes" id="UP000757232"/>
    </source>
</evidence>
<sequence>MAKGESCTWTAAQEAIMVDILKQAKDEGQQSENGWKKQVFERVVEALDGTELSSGGVRKGVEQVKNRYQRFKAEYRDVKKLRDASGFGWDDTLHLVTATADVWERYLAVHKDSRKWKERRFPLYDDIAYLVEGIIADGHRAFRPGRNVSSDVTAGSTTTTAVATATTMAAAAAPSTSPAAIVENANDVTAPPATATATTATRSSSILETIENAEMSDDESKTPVEPVKQATESFKKKGCQSGAAAIFALSESIESVISAINTTSKASGSQPSFTSPQRKTAAIRTIEEDEGLSDTEMVEVADMIRERTDIADAYLALTKKTTRTAYLRRALDKYTNM</sequence>
<dbReference type="PANTHER" id="PTHR47072:SF4">
    <property type="entry name" value="MYB_SANT-LIKE DOMAIN-CONTAINING PROTEIN"/>
    <property type="match status" value="1"/>
</dbReference>
<evidence type="ECO:0000259" key="1">
    <source>
        <dbReference type="Pfam" id="PF12776"/>
    </source>
</evidence>
<dbReference type="Pfam" id="PF12776">
    <property type="entry name" value="Myb_DNA-bind_3"/>
    <property type="match status" value="1"/>
</dbReference>